<gene>
    <name evidence="1" type="ORF">GWI33_011393</name>
</gene>
<proteinExistence type="predicted"/>
<dbReference type="Proteomes" id="UP000625711">
    <property type="component" value="Unassembled WGS sequence"/>
</dbReference>
<reference evidence="1" key="1">
    <citation type="submission" date="2020-08" db="EMBL/GenBank/DDBJ databases">
        <title>Genome sequencing and assembly of the red palm weevil Rhynchophorus ferrugineus.</title>
        <authorList>
            <person name="Dias G.B."/>
            <person name="Bergman C.M."/>
            <person name="Manee M."/>
        </authorList>
    </citation>
    <scope>NUCLEOTIDE SEQUENCE</scope>
    <source>
        <strain evidence="1">AA-2017</strain>
        <tissue evidence="1">Whole larva</tissue>
    </source>
</reference>
<organism evidence="1 2">
    <name type="scientific">Rhynchophorus ferrugineus</name>
    <name type="common">Red palm weevil</name>
    <name type="synonym">Curculio ferrugineus</name>
    <dbReference type="NCBI Taxonomy" id="354439"/>
    <lineage>
        <taxon>Eukaryota</taxon>
        <taxon>Metazoa</taxon>
        <taxon>Ecdysozoa</taxon>
        <taxon>Arthropoda</taxon>
        <taxon>Hexapoda</taxon>
        <taxon>Insecta</taxon>
        <taxon>Pterygota</taxon>
        <taxon>Neoptera</taxon>
        <taxon>Endopterygota</taxon>
        <taxon>Coleoptera</taxon>
        <taxon>Polyphaga</taxon>
        <taxon>Cucujiformia</taxon>
        <taxon>Curculionidae</taxon>
        <taxon>Dryophthorinae</taxon>
        <taxon>Rhynchophorus</taxon>
    </lineage>
</organism>
<evidence type="ECO:0000313" key="1">
    <source>
        <dbReference type="EMBL" id="KAF7285264.1"/>
    </source>
</evidence>
<sequence length="187" mass="21752">MAQTSTTQRPRTIKDIAMAFCYEFAHARSIWNFPMPFNPFYFDDVAATEEWLCRPADSLLSIARTHTHKHTIRASLIGKRRKKTNMARLRASKSNKRRECYSMQRLRQQRLKLVEVWGGASGTLEEKQDDIFRTSPQASAAGVVLLENTKNIIFRQRKVGSESDTSNDNDLLFELRRIFSEKLQFVY</sequence>
<dbReference type="AlphaFoldDB" id="A0A834IQ35"/>
<dbReference type="EMBL" id="JAACXV010000058">
    <property type="protein sequence ID" value="KAF7285264.1"/>
    <property type="molecule type" value="Genomic_DNA"/>
</dbReference>
<accession>A0A834IQ35</accession>
<protein>
    <submittedName>
        <fullName evidence="1">Uncharacterized protein</fullName>
    </submittedName>
</protein>
<comment type="caution">
    <text evidence="1">The sequence shown here is derived from an EMBL/GenBank/DDBJ whole genome shotgun (WGS) entry which is preliminary data.</text>
</comment>
<name>A0A834IQ35_RHYFE</name>
<evidence type="ECO:0000313" key="2">
    <source>
        <dbReference type="Proteomes" id="UP000625711"/>
    </source>
</evidence>
<keyword evidence="2" id="KW-1185">Reference proteome</keyword>